<evidence type="ECO:0000313" key="2">
    <source>
        <dbReference type="Proteomes" id="UP000297938"/>
    </source>
</evidence>
<comment type="caution">
    <text evidence="1">The sequence shown here is derived from an EMBL/GenBank/DDBJ whole genome shotgun (WGS) entry which is preliminary data.</text>
</comment>
<dbReference type="Proteomes" id="UP000297938">
    <property type="component" value="Unassembled WGS sequence"/>
</dbReference>
<sequence>MLASGEFAKDGYEALAEYDENGDGQITESDSIFDKLRIWRDLSGDGKSSIDELFTLRELNIKSIHLGYSLKNKDLGNGNILQSTGTYEKTDGTVLGTGTILLETSQMNTEELEKIDLSDHVLDLPELANRGDLNSLRKEMMLTKDLEQLVLLFIQQEDPTQRKKIMENLLYTWAKVEGVDSNSRGSYVDAKKLAFLEKYMGRKFIGINGLNPNNTAGPEINYLFEKLKTVLYKEMMLQSVARTYIQFGIMLDGWEKVGQYLETLATEKERYWHLEDIIDTFGLKNNTERGYNQFIKTYVENNSNFFDMIYQNVKNSIVGSFEADFLEGTYNADILSGRTGNDLLQAGSGNDVLIGGSGNDQLEGGGGNDTYIFGVGDGQDIIKDDYGTDKIQFLEGIREEDVEFVLLYDEAGKRT</sequence>
<dbReference type="InterPro" id="IPR001343">
    <property type="entry name" value="Hemolysn_Ca-bd"/>
</dbReference>
<dbReference type="Pfam" id="PF00353">
    <property type="entry name" value="HemolysinCabind"/>
    <property type="match status" value="1"/>
</dbReference>
<feature type="non-terminal residue" evidence="1">
    <location>
        <position position="415"/>
    </location>
</feature>
<dbReference type="PRINTS" id="PR00313">
    <property type="entry name" value="CABNDNGRPT"/>
</dbReference>
<dbReference type="SUPFAM" id="SSF51120">
    <property type="entry name" value="beta-Roll"/>
    <property type="match status" value="1"/>
</dbReference>
<dbReference type="PROSITE" id="PS00330">
    <property type="entry name" value="HEMOLYSIN_CALCIUM"/>
    <property type="match status" value="2"/>
</dbReference>
<proteinExistence type="predicted"/>
<dbReference type="Gene3D" id="2.150.10.10">
    <property type="entry name" value="Serralysin-like metalloprotease, C-terminal"/>
    <property type="match status" value="1"/>
</dbReference>
<evidence type="ECO:0000313" key="1">
    <source>
        <dbReference type="EMBL" id="TFJ28986.1"/>
    </source>
</evidence>
<dbReference type="RefSeq" id="WP_135051896.1">
    <property type="nucleotide sequence ID" value="NZ_NROV01000005.1"/>
</dbReference>
<name>A0A7Z8G6K1_CARDV</name>
<organism evidence="1 2">
    <name type="scientific">Carnobacterium divergens</name>
    <name type="common">Lactobacillus divergens</name>
    <dbReference type="NCBI Taxonomy" id="2748"/>
    <lineage>
        <taxon>Bacteria</taxon>
        <taxon>Bacillati</taxon>
        <taxon>Bacillota</taxon>
        <taxon>Bacilli</taxon>
        <taxon>Lactobacillales</taxon>
        <taxon>Carnobacteriaceae</taxon>
        <taxon>Carnobacterium</taxon>
    </lineage>
</organism>
<gene>
    <name evidence="1" type="ORF">CKN69_02075</name>
</gene>
<dbReference type="PANTHER" id="PTHR39431:SF1">
    <property type="entry name" value="FRPA_C-RELATED PROTEIN"/>
    <property type="match status" value="1"/>
</dbReference>
<dbReference type="PANTHER" id="PTHR39431">
    <property type="entry name" value="FRPA/C-RELATED PROTEIN"/>
    <property type="match status" value="1"/>
</dbReference>
<dbReference type="InterPro" id="IPR011049">
    <property type="entry name" value="Serralysin-like_metalloprot_C"/>
</dbReference>
<dbReference type="AlphaFoldDB" id="A0A7Z8G6K1"/>
<protein>
    <submittedName>
        <fullName evidence="1">Uncharacterized protein</fullName>
    </submittedName>
</protein>
<reference evidence="1 2" key="1">
    <citation type="journal article" date="2018" name="Int. J. Food Microbiol.">
        <title>Growth of Carnobacterium spp. isolated from chilled vacuum-packaged meat under relevant acidic conditions.</title>
        <authorList>
            <person name="Zhang P."/>
            <person name="Badoni M."/>
            <person name="Ganzle M."/>
            <person name="Yang X."/>
        </authorList>
    </citation>
    <scope>NUCLEOTIDE SEQUENCE [LARGE SCALE GENOMIC DNA]</scope>
    <source>
        <strain evidence="1 2">B2</strain>
    </source>
</reference>
<dbReference type="GO" id="GO:0005509">
    <property type="term" value="F:calcium ion binding"/>
    <property type="evidence" value="ECO:0007669"/>
    <property type="project" value="InterPro"/>
</dbReference>
<dbReference type="EMBL" id="NRPP01000005">
    <property type="protein sequence ID" value="TFJ28986.1"/>
    <property type="molecule type" value="Genomic_DNA"/>
</dbReference>
<accession>A0A7Z8G6K1</accession>
<dbReference type="InterPro" id="IPR018511">
    <property type="entry name" value="Hemolysin-typ_Ca-bd_CS"/>
</dbReference>